<name>A0A0N1I5P1_LEPSE</name>
<protein>
    <submittedName>
        <fullName evidence="2">Uncharacterized protein</fullName>
    </submittedName>
</protein>
<dbReference type="InterPro" id="IPR001680">
    <property type="entry name" value="WD40_rpt"/>
</dbReference>
<feature type="region of interest" description="Disordered" evidence="1">
    <location>
        <begin position="1"/>
        <end position="43"/>
    </location>
</feature>
<dbReference type="EMBL" id="LJSK01000063">
    <property type="protein sequence ID" value="KPI88063.1"/>
    <property type="molecule type" value="Genomic_DNA"/>
</dbReference>
<evidence type="ECO:0000313" key="3">
    <source>
        <dbReference type="Proteomes" id="UP000038009"/>
    </source>
</evidence>
<comment type="caution">
    <text evidence="2">The sequence shown here is derived from an EMBL/GenBank/DDBJ whole genome shotgun (WGS) entry which is preliminary data.</text>
</comment>
<dbReference type="InterPro" id="IPR036322">
    <property type="entry name" value="WD40_repeat_dom_sf"/>
</dbReference>
<dbReference type="SUPFAM" id="SSF50978">
    <property type="entry name" value="WD40 repeat-like"/>
    <property type="match status" value="1"/>
</dbReference>
<accession>A0A0N1I5P1</accession>
<dbReference type="InterPro" id="IPR015943">
    <property type="entry name" value="WD40/YVTN_repeat-like_dom_sf"/>
</dbReference>
<dbReference type="AlphaFoldDB" id="A0A0N1I5P1"/>
<dbReference type="Proteomes" id="UP000038009">
    <property type="component" value="Unassembled WGS sequence"/>
</dbReference>
<proteinExistence type="predicted"/>
<evidence type="ECO:0000313" key="2">
    <source>
        <dbReference type="EMBL" id="KPI88063.1"/>
    </source>
</evidence>
<sequence>MKTHAKRQRTDSASKAKTDRVARKTSSSSSAASSLSPSASASCAETSVSPTTTVLPSVPEPCKNALLAVSTYHSVMAGLIFKRNKFYIKFSVKRHVGRVNGTAVTGRYVASCGVDERVFLFTNKAEERLTKAARRKMAEAGEPLAIRLADLGSIAPPTEVTALAFADGSQALLCGCADGQLLIYRCRDWSVVTTLAVHEKAVVGLAVHPGSQGRLAVTVGGDRTIAVLDLINGKLLTKWKYTTAVSTVGKGEEKGLENGTAAAKVVRAAFAPARETPVGVLFSPKGSRLVIFSRFSFVVYDAAVMQPLCTFCYAKPQPPDEIHCCTFYSEEVLVVGTEAGVLKQFALRGTAAQPVYAVAELSKVEVTYPEGLAAQAAELLAGPVKVEVETRQKNPLRHVNRIKALRVEGATLFSIDSSGIVMAWNVQTESAPSTLRVQYVTSANCQGRVTGMELYPL</sequence>
<reference evidence="2 3" key="1">
    <citation type="journal article" date="2015" name="PLoS Pathog.">
        <title>Leptomonas seymouri: Adaptations to the Dixenous Life Cycle Analyzed by Genome Sequencing, Transcriptome Profiling and Co-infection with Leishmania donovani.</title>
        <authorList>
            <person name="Kraeva N."/>
            <person name="Butenko A."/>
            <person name="Hlavacova J."/>
            <person name="Kostygov A."/>
            <person name="Myskova J."/>
            <person name="Grybchuk D."/>
            <person name="Lestinova T."/>
            <person name="Votypka J."/>
            <person name="Volf P."/>
            <person name="Opperdoes F."/>
            <person name="Flegontov P."/>
            <person name="Lukes J."/>
            <person name="Yurchenko V."/>
        </authorList>
    </citation>
    <scope>NUCLEOTIDE SEQUENCE [LARGE SCALE GENOMIC DNA]</scope>
    <source>
        <strain evidence="2 3">ATCC 30220</strain>
    </source>
</reference>
<dbReference type="InterPro" id="IPR051959">
    <property type="entry name" value="PAK1-Kinase_Regulator"/>
</dbReference>
<feature type="compositionally biased region" description="Low complexity" evidence="1">
    <location>
        <begin position="26"/>
        <end position="43"/>
    </location>
</feature>
<gene>
    <name evidence="2" type="ORF">ABL78_2839</name>
</gene>
<keyword evidence="3" id="KW-1185">Reference proteome</keyword>
<evidence type="ECO:0000256" key="1">
    <source>
        <dbReference type="SAM" id="MobiDB-lite"/>
    </source>
</evidence>
<dbReference type="PANTHER" id="PTHR44675">
    <property type="entry name" value="PAK1 INTERACTING PROTEIN 1"/>
    <property type="match status" value="1"/>
</dbReference>
<dbReference type="OrthoDB" id="308449at2759"/>
<feature type="compositionally biased region" description="Basic and acidic residues" evidence="1">
    <location>
        <begin position="8"/>
        <end position="22"/>
    </location>
</feature>
<dbReference type="SMART" id="SM00320">
    <property type="entry name" value="WD40"/>
    <property type="match status" value="4"/>
</dbReference>
<organism evidence="2 3">
    <name type="scientific">Leptomonas seymouri</name>
    <dbReference type="NCBI Taxonomy" id="5684"/>
    <lineage>
        <taxon>Eukaryota</taxon>
        <taxon>Discoba</taxon>
        <taxon>Euglenozoa</taxon>
        <taxon>Kinetoplastea</taxon>
        <taxon>Metakinetoplastina</taxon>
        <taxon>Trypanosomatida</taxon>
        <taxon>Trypanosomatidae</taxon>
        <taxon>Leishmaniinae</taxon>
        <taxon>Leptomonas</taxon>
    </lineage>
</organism>
<dbReference type="Gene3D" id="2.130.10.10">
    <property type="entry name" value="YVTN repeat-like/Quinoprotein amine dehydrogenase"/>
    <property type="match status" value="1"/>
</dbReference>
<dbReference type="OMA" id="IYRCRDW"/>
<dbReference type="PANTHER" id="PTHR44675:SF1">
    <property type="entry name" value="P21-ACTIVATED PROTEIN KINASE-INTERACTING PROTEIN 1"/>
    <property type="match status" value="1"/>
</dbReference>
<dbReference type="VEuPathDB" id="TriTrypDB:Lsey_0063_0110"/>